<protein>
    <submittedName>
        <fullName evidence="2">Uncharacterized protein</fullName>
    </submittedName>
</protein>
<reference evidence="2 4" key="1">
    <citation type="submission" date="2020-12" db="EMBL/GenBank/DDBJ databases">
        <title>strain FJAT-54423T represents a novel species of the genus Brevibacillus.</title>
        <authorList>
            <person name="Tang R."/>
        </authorList>
    </citation>
    <scope>NUCLEOTIDE SEQUENCE [LARGE SCALE GENOMIC DNA]</scope>
    <source>
        <strain evidence="2 4">FJAT-54423</strain>
    </source>
</reference>
<dbReference type="AlphaFoldDB" id="A0A7T5ELV4"/>
<organism evidence="2 4">
    <name type="scientific">Brevibacillus composti</name>
    <dbReference type="NCBI Taxonomy" id="2796470"/>
    <lineage>
        <taxon>Bacteria</taxon>
        <taxon>Bacillati</taxon>
        <taxon>Bacillota</taxon>
        <taxon>Bacilli</taxon>
        <taxon>Bacillales</taxon>
        <taxon>Paenibacillaceae</taxon>
        <taxon>Brevibacillus</taxon>
    </lineage>
</organism>
<feature type="compositionally biased region" description="Low complexity" evidence="1">
    <location>
        <begin position="97"/>
        <end position="114"/>
    </location>
</feature>
<evidence type="ECO:0000313" key="4">
    <source>
        <dbReference type="Proteomes" id="UP000595847"/>
    </source>
</evidence>
<dbReference type="EMBL" id="CP066308">
    <property type="protein sequence ID" value="QQE74933.1"/>
    <property type="molecule type" value="Genomic_DNA"/>
</dbReference>
<gene>
    <name evidence="2" type="ORF">JD108_02975</name>
    <name evidence="3" type="ORF">KDJ56_02980</name>
</gene>
<sequence length="131" mass="14333">MNGDFVADLLGKLSKRTGREWTLADIMKLAEKLPKNGSGNIDSVLSELSGMGLNLSDETKNKVRQQVKDGKSFSPDQIEELIAQPTSGKSEKRKISSNDSGSKASGKAKAPKNASLRERIKKMQSRNKKRS</sequence>
<evidence type="ECO:0000256" key="1">
    <source>
        <dbReference type="SAM" id="MobiDB-lite"/>
    </source>
</evidence>
<keyword evidence="5" id="KW-1185">Reference proteome</keyword>
<feature type="compositionally biased region" description="Basic and acidic residues" evidence="1">
    <location>
        <begin position="57"/>
        <end position="71"/>
    </location>
</feature>
<name>A0A7T5ELV4_9BACL</name>
<dbReference type="RefSeq" id="WP_198828499.1">
    <property type="nucleotide sequence ID" value="NZ_CP066308.1"/>
</dbReference>
<evidence type="ECO:0000313" key="5">
    <source>
        <dbReference type="Proteomes" id="UP000677234"/>
    </source>
</evidence>
<accession>A0A7T5ELV4</accession>
<evidence type="ECO:0000313" key="2">
    <source>
        <dbReference type="EMBL" id="QQE74933.1"/>
    </source>
</evidence>
<feature type="region of interest" description="Disordered" evidence="1">
    <location>
        <begin position="56"/>
        <end position="131"/>
    </location>
</feature>
<dbReference type="EMBL" id="CP073708">
    <property type="protein sequence ID" value="QUO42018.1"/>
    <property type="molecule type" value="Genomic_DNA"/>
</dbReference>
<feature type="compositionally biased region" description="Basic residues" evidence="1">
    <location>
        <begin position="119"/>
        <end position="131"/>
    </location>
</feature>
<dbReference type="KEGG" id="bcop:JD108_02975"/>
<dbReference type="Proteomes" id="UP000595847">
    <property type="component" value="Chromosome"/>
</dbReference>
<dbReference type="Proteomes" id="UP000677234">
    <property type="component" value="Chromosome"/>
</dbReference>
<evidence type="ECO:0000313" key="3">
    <source>
        <dbReference type="EMBL" id="QUO42018.1"/>
    </source>
</evidence>
<proteinExistence type="predicted"/>
<reference evidence="3" key="2">
    <citation type="submission" date="2021-04" db="EMBL/GenBank/DDBJ databases">
        <title>Brevibacillus composti FJAT-54423, complete genome.</title>
        <authorList>
            <person name="Tang R."/>
        </authorList>
    </citation>
    <scope>NUCLEOTIDE SEQUENCE</scope>
    <source>
        <strain evidence="3">FJAT-54424</strain>
    </source>
</reference>